<reference evidence="2" key="3">
    <citation type="journal article" date="2010" name="Genome Res.">
        <title>Population genomic sequencing of Coccidioides fungi reveals recent hybridization and transposon control.</title>
        <authorList>
            <person name="Neafsey D.E."/>
            <person name="Barker B.M."/>
            <person name="Sharpton T.J."/>
            <person name="Stajich J.E."/>
            <person name="Park D.J."/>
            <person name="Whiston E."/>
            <person name="Hung C.-Y."/>
            <person name="McMahan C."/>
            <person name="White J."/>
            <person name="Sykes S."/>
            <person name="Heiman D."/>
            <person name="Young S."/>
            <person name="Zeng Q."/>
            <person name="Abouelleil A."/>
            <person name="Aftuck L."/>
            <person name="Bessette D."/>
            <person name="Brown A."/>
            <person name="FitzGerald M."/>
            <person name="Lui A."/>
            <person name="Macdonald J.P."/>
            <person name="Priest M."/>
            <person name="Orbach M.J."/>
            <person name="Galgiani J.N."/>
            <person name="Kirkland T.N."/>
            <person name="Cole G.T."/>
            <person name="Birren B.W."/>
            <person name="Henn M.R."/>
            <person name="Taylor J.W."/>
            <person name="Rounsley S.D."/>
        </authorList>
    </citation>
    <scope>NUCLEOTIDE SEQUENCE [LARGE SCALE GENOMIC DNA]</scope>
    <source>
        <strain evidence="2">RMSCC 3488</strain>
    </source>
</reference>
<reference evidence="1 2" key="1">
    <citation type="submission" date="2007-06" db="EMBL/GenBank/DDBJ databases">
        <title>The Genome Sequence of Coccidioides posadasii RMSCC_3488.</title>
        <authorList>
            <consortium name="Coccidioides Genome Resources Consortium"/>
            <consortium name="The Broad Institute Genome Sequencing Platform"/>
            <person name="Henn M.R."/>
            <person name="Sykes S."/>
            <person name="Young S."/>
            <person name="Jaffe D."/>
            <person name="Berlin A."/>
            <person name="Alvarez P."/>
            <person name="Butler J."/>
            <person name="Gnerre S."/>
            <person name="Grabherr M."/>
            <person name="Mauceli E."/>
            <person name="Brockman W."/>
            <person name="Kodira C."/>
            <person name="Alvarado L."/>
            <person name="Zeng Q."/>
            <person name="Crawford M."/>
            <person name="Antoine C."/>
            <person name="Devon K."/>
            <person name="Galgiani J."/>
            <person name="Orsborn K."/>
            <person name="Lewis M.L."/>
            <person name="Nusbaum C."/>
            <person name="Galagan J."/>
            <person name="Birren B."/>
        </authorList>
    </citation>
    <scope>NUCLEOTIDE SEQUENCE [LARGE SCALE GENOMIC DNA]</scope>
    <source>
        <strain evidence="1 2">RMSCC 3488</strain>
    </source>
</reference>
<dbReference type="EMBL" id="DS268109">
    <property type="protein sequence ID" value="KMM64009.1"/>
    <property type="molecule type" value="Genomic_DNA"/>
</dbReference>
<reference evidence="2" key="2">
    <citation type="journal article" date="2009" name="Genome Res.">
        <title>Comparative genomic analyses of the human fungal pathogens Coccidioides and their relatives.</title>
        <authorList>
            <person name="Sharpton T.J."/>
            <person name="Stajich J.E."/>
            <person name="Rounsley S.D."/>
            <person name="Gardner M.J."/>
            <person name="Wortman J.R."/>
            <person name="Jordar V.S."/>
            <person name="Maiti R."/>
            <person name="Kodira C.D."/>
            <person name="Neafsey D.E."/>
            <person name="Zeng Q."/>
            <person name="Hung C.-Y."/>
            <person name="McMahan C."/>
            <person name="Muszewska A."/>
            <person name="Grynberg M."/>
            <person name="Mandel M.A."/>
            <person name="Kellner E.M."/>
            <person name="Barker B.M."/>
            <person name="Galgiani J.N."/>
            <person name="Orbach M.J."/>
            <person name="Kirkland T.N."/>
            <person name="Cole G.T."/>
            <person name="Henn M.R."/>
            <person name="Birren B.W."/>
            <person name="Taylor J.W."/>
        </authorList>
    </citation>
    <scope>NUCLEOTIDE SEQUENCE [LARGE SCALE GENOMIC DNA]</scope>
    <source>
        <strain evidence="2">RMSCC 3488</strain>
    </source>
</reference>
<protein>
    <submittedName>
        <fullName evidence="1">Uncharacterized protein</fullName>
    </submittedName>
</protein>
<evidence type="ECO:0000313" key="1">
    <source>
        <dbReference type="EMBL" id="KMM64009.1"/>
    </source>
</evidence>
<proteinExistence type="predicted"/>
<sequence length="121" mass="13265">MKEDGEKEGELCEEVIDHAGRAPAEPPSTTRYCGGPVPMYTRGKTAQGTPGEPVTGSYCATSSSRDNGCTPYEAASGGWRSKLLHNEECIGETGLQFPQIRLHEDLFHRICQAAHRRLRSM</sequence>
<accession>A0A0J6F4V9</accession>
<dbReference type="VEuPathDB" id="FungiDB:CPAG_00360"/>
<evidence type="ECO:0000313" key="2">
    <source>
        <dbReference type="Proteomes" id="UP000054567"/>
    </source>
</evidence>
<dbReference type="Proteomes" id="UP000054567">
    <property type="component" value="Unassembled WGS sequence"/>
</dbReference>
<dbReference type="AlphaFoldDB" id="A0A0J6F4V9"/>
<gene>
    <name evidence="1" type="ORF">CPAG_00360</name>
</gene>
<name>A0A0J6F4V9_COCPO</name>
<organism evidence="1 2">
    <name type="scientific">Coccidioides posadasii RMSCC 3488</name>
    <dbReference type="NCBI Taxonomy" id="454284"/>
    <lineage>
        <taxon>Eukaryota</taxon>
        <taxon>Fungi</taxon>
        <taxon>Dikarya</taxon>
        <taxon>Ascomycota</taxon>
        <taxon>Pezizomycotina</taxon>
        <taxon>Eurotiomycetes</taxon>
        <taxon>Eurotiomycetidae</taxon>
        <taxon>Onygenales</taxon>
        <taxon>Onygenaceae</taxon>
        <taxon>Coccidioides</taxon>
    </lineage>
</organism>